<evidence type="ECO:0000313" key="1">
    <source>
        <dbReference type="EMBL" id="KAK1437102.1"/>
    </source>
</evidence>
<reference evidence="1" key="1">
    <citation type="journal article" date="2023" name="bioRxiv">
        <title>Improved chromosome-level genome assembly for marigold (Tagetes erecta).</title>
        <authorList>
            <person name="Jiang F."/>
            <person name="Yuan L."/>
            <person name="Wang S."/>
            <person name="Wang H."/>
            <person name="Xu D."/>
            <person name="Wang A."/>
            <person name="Fan W."/>
        </authorList>
    </citation>
    <scope>NUCLEOTIDE SEQUENCE</scope>
    <source>
        <strain evidence="1">WSJ</strain>
        <tissue evidence="1">Leaf</tissue>
    </source>
</reference>
<protein>
    <submittedName>
        <fullName evidence="1">Uncharacterized protein</fullName>
    </submittedName>
</protein>
<organism evidence="1 2">
    <name type="scientific">Tagetes erecta</name>
    <name type="common">African marigold</name>
    <dbReference type="NCBI Taxonomy" id="13708"/>
    <lineage>
        <taxon>Eukaryota</taxon>
        <taxon>Viridiplantae</taxon>
        <taxon>Streptophyta</taxon>
        <taxon>Embryophyta</taxon>
        <taxon>Tracheophyta</taxon>
        <taxon>Spermatophyta</taxon>
        <taxon>Magnoliopsida</taxon>
        <taxon>eudicotyledons</taxon>
        <taxon>Gunneridae</taxon>
        <taxon>Pentapetalae</taxon>
        <taxon>asterids</taxon>
        <taxon>campanulids</taxon>
        <taxon>Asterales</taxon>
        <taxon>Asteraceae</taxon>
        <taxon>Asteroideae</taxon>
        <taxon>Heliantheae alliance</taxon>
        <taxon>Tageteae</taxon>
        <taxon>Tagetes</taxon>
    </lineage>
</organism>
<keyword evidence="2" id="KW-1185">Reference proteome</keyword>
<evidence type="ECO:0000313" key="2">
    <source>
        <dbReference type="Proteomes" id="UP001229421"/>
    </source>
</evidence>
<accession>A0AAD8P9F3</accession>
<dbReference type="AlphaFoldDB" id="A0AAD8P9F3"/>
<dbReference type="Proteomes" id="UP001229421">
    <property type="component" value="Unassembled WGS sequence"/>
</dbReference>
<comment type="caution">
    <text evidence="1">The sequence shown here is derived from an EMBL/GenBank/DDBJ whole genome shotgun (WGS) entry which is preliminary data.</text>
</comment>
<sequence length="104" mass="11570">MAVQTDMLIEDLIMTVGMMIIKNVKSMQTKIIESFISYLPIQVVAMIIREENMNISDLEMMLISTLEMVQDIEVAGISIKGTMPGMKNDPGIIIKTLHGGILRS</sequence>
<proteinExistence type="predicted"/>
<gene>
    <name evidence="1" type="ORF">QVD17_02887</name>
</gene>
<name>A0AAD8P9F3_TARER</name>
<dbReference type="EMBL" id="JAUHHV010000001">
    <property type="protein sequence ID" value="KAK1437102.1"/>
    <property type="molecule type" value="Genomic_DNA"/>
</dbReference>